<dbReference type="InterPro" id="IPR034660">
    <property type="entry name" value="DinB/YfiT-like"/>
</dbReference>
<feature type="binding site" evidence="3">
    <location>
        <position position="137"/>
    </location>
    <ligand>
        <name>a divalent metal cation</name>
        <dbReference type="ChEBI" id="CHEBI:60240"/>
    </ligand>
</feature>
<dbReference type="EMBL" id="CP063849">
    <property type="protein sequence ID" value="QOY86519.1"/>
    <property type="molecule type" value="Genomic_DNA"/>
</dbReference>
<dbReference type="SUPFAM" id="SSF109854">
    <property type="entry name" value="DinB/YfiT-like putative metalloenzymes"/>
    <property type="match status" value="1"/>
</dbReference>
<organism evidence="4 5">
    <name type="scientific">Paludibaculum fermentans</name>
    <dbReference type="NCBI Taxonomy" id="1473598"/>
    <lineage>
        <taxon>Bacteria</taxon>
        <taxon>Pseudomonadati</taxon>
        <taxon>Acidobacteriota</taxon>
        <taxon>Terriglobia</taxon>
        <taxon>Bryobacterales</taxon>
        <taxon>Bryobacteraceae</taxon>
        <taxon>Paludibaculum</taxon>
    </lineage>
</organism>
<dbReference type="RefSeq" id="WP_194448188.1">
    <property type="nucleotide sequence ID" value="NZ_CP063849.1"/>
</dbReference>
<keyword evidence="2 3" id="KW-0479">Metal-binding</keyword>
<evidence type="ECO:0000256" key="3">
    <source>
        <dbReference type="PIRSR" id="PIRSR607837-1"/>
    </source>
</evidence>
<evidence type="ECO:0000313" key="5">
    <source>
        <dbReference type="Proteomes" id="UP000593892"/>
    </source>
</evidence>
<proteinExistence type="inferred from homology"/>
<dbReference type="KEGG" id="pfer:IRI77_27520"/>
<accession>A0A7S7NNU4</accession>
<sequence>MQLTGLFLEELDREASATRRVLERVPEGRSGWKPHEKSMPLSELATLVATMPMWIALMLNQDFLDLRPPGGPEYKTPQRHTRAELLSALDDSVAQAKAALAATKEDHLLTNWQFRIAGHVVSDLPRHQMIRDAVFQHMAHHRGQLTVYLRLNEAKVPAIYGPTADEPAF</sequence>
<dbReference type="GO" id="GO:0046872">
    <property type="term" value="F:metal ion binding"/>
    <property type="evidence" value="ECO:0007669"/>
    <property type="project" value="UniProtKB-KW"/>
</dbReference>
<evidence type="ECO:0000256" key="2">
    <source>
        <dbReference type="ARBA" id="ARBA00022723"/>
    </source>
</evidence>
<dbReference type="AlphaFoldDB" id="A0A7S7NNU4"/>
<name>A0A7S7NNU4_PALFE</name>
<evidence type="ECO:0000256" key="1">
    <source>
        <dbReference type="ARBA" id="ARBA00008635"/>
    </source>
</evidence>
<feature type="binding site" evidence="3">
    <location>
        <position position="141"/>
    </location>
    <ligand>
        <name>a divalent metal cation</name>
        <dbReference type="ChEBI" id="CHEBI:60240"/>
    </ligand>
</feature>
<protein>
    <submittedName>
        <fullName evidence="4">DinB family protein</fullName>
    </submittedName>
</protein>
<dbReference type="Gene3D" id="1.20.120.450">
    <property type="entry name" value="dinb family like domain"/>
    <property type="match status" value="1"/>
</dbReference>
<evidence type="ECO:0000313" key="4">
    <source>
        <dbReference type="EMBL" id="QOY86519.1"/>
    </source>
</evidence>
<keyword evidence="5" id="KW-1185">Reference proteome</keyword>
<dbReference type="Pfam" id="PF05163">
    <property type="entry name" value="DinB"/>
    <property type="match status" value="1"/>
</dbReference>
<gene>
    <name evidence="4" type="ORF">IRI77_27520</name>
</gene>
<dbReference type="Proteomes" id="UP000593892">
    <property type="component" value="Chromosome"/>
</dbReference>
<dbReference type="InterPro" id="IPR007837">
    <property type="entry name" value="DinB"/>
</dbReference>
<comment type="similarity">
    <text evidence="1">Belongs to the DinB family.</text>
</comment>
<reference evidence="4 5" key="1">
    <citation type="submission" date="2020-10" db="EMBL/GenBank/DDBJ databases">
        <title>Complete genome sequence of Paludibaculum fermentans P105T, a facultatively anaerobic acidobacterium capable of dissimilatory Fe(III) reduction.</title>
        <authorList>
            <person name="Dedysh S.N."/>
            <person name="Beletsky A.V."/>
            <person name="Kulichevskaya I.S."/>
            <person name="Mardanov A.V."/>
            <person name="Ravin N.V."/>
        </authorList>
    </citation>
    <scope>NUCLEOTIDE SEQUENCE [LARGE SCALE GENOMIC DNA]</scope>
    <source>
        <strain evidence="4 5">P105</strain>
    </source>
</reference>